<evidence type="ECO:0000313" key="1">
    <source>
        <dbReference type="EMBL" id="QEA15298.1"/>
    </source>
</evidence>
<keyword evidence="1" id="KW-0489">Methyltransferase</keyword>
<dbReference type="AlphaFoldDB" id="A0A5B8S2F2"/>
<keyword evidence="2" id="KW-1185">Reference proteome</keyword>
<gene>
    <name evidence="1" type="ORF">FRF71_03600</name>
</gene>
<evidence type="ECO:0000313" key="2">
    <source>
        <dbReference type="Proteomes" id="UP000321172"/>
    </source>
</evidence>
<accession>A0A5B8S2F2</accession>
<name>A0A5B8S2F2_9SPHN</name>
<dbReference type="Proteomes" id="UP000321172">
    <property type="component" value="Chromosome"/>
</dbReference>
<dbReference type="GO" id="GO:0032259">
    <property type="term" value="P:methylation"/>
    <property type="evidence" value="ECO:0007669"/>
    <property type="project" value="UniProtKB-KW"/>
</dbReference>
<keyword evidence="1" id="KW-0808">Transferase</keyword>
<dbReference type="KEGG" id="ngf:FRF71_03600"/>
<protein>
    <submittedName>
        <fullName evidence="1">Class I SAM-dependent methyltransferase</fullName>
    </submittedName>
</protein>
<dbReference type="OrthoDB" id="9777638at2"/>
<dbReference type="RefSeq" id="WP_147089278.1">
    <property type="nucleotide sequence ID" value="NZ_BAABJD010000001.1"/>
</dbReference>
<reference evidence="1 2" key="1">
    <citation type="journal article" date="2013" name="J. Microbiol. Biotechnol.">
        <title>Novosphingobium ginsenosidimutans sp. nov., with the ability to convert ginsenoside.</title>
        <authorList>
            <person name="Kim J.K."/>
            <person name="He D."/>
            <person name="Liu Q.M."/>
            <person name="Park H.Y."/>
            <person name="Jung M.S."/>
            <person name="Yoon M.H."/>
            <person name="Kim S.C."/>
            <person name="Im W.T."/>
        </authorList>
    </citation>
    <scope>NUCLEOTIDE SEQUENCE [LARGE SCALE GENOMIC DNA]</scope>
    <source>
        <strain evidence="1 2">FW-6</strain>
    </source>
</reference>
<dbReference type="Pfam" id="PF13489">
    <property type="entry name" value="Methyltransf_23"/>
    <property type="match status" value="1"/>
</dbReference>
<dbReference type="SUPFAM" id="SSF53335">
    <property type="entry name" value="S-adenosyl-L-methionine-dependent methyltransferases"/>
    <property type="match status" value="1"/>
</dbReference>
<dbReference type="EMBL" id="CP042345">
    <property type="protein sequence ID" value="QEA15298.1"/>
    <property type="molecule type" value="Genomic_DNA"/>
</dbReference>
<sequence>MPDDPMPTDRVTAPLVMQEARLLIRNEFSNLDIHQQYFNAYARLQKKDPLNRTLMLGTDQRDKMIPAIKRILADMGEAPKTILDIGCGDEATFELFSDSIPQGSKIDILDPNPDYIDAYTMRLRNWDNITLRQSITEDFSPRDKIDSGKIRISDDYDIIFVVHSLYFFPDLFVDFAFLYEKLRPDGVMIVIFADETVSFTGACFEAYTERYDRQTLEAHKRACAERLSLLGDKPHASIGSAPVFAGASITVERQDTRLYGHSIGDLIALSNISGLIAYEGVEKFDAAADILTSRPERVSLRVELDASTPRYGMLSVGQPQIIGTIRKPS</sequence>
<organism evidence="1 2">
    <name type="scientific">Novosphingobium ginsenosidimutans</name>
    <dbReference type="NCBI Taxonomy" id="1176536"/>
    <lineage>
        <taxon>Bacteria</taxon>
        <taxon>Pseudomonadati</taxon>
        <taxon>Pseudomonadota</taxon>
        <taxon>Alphaproteobacteria</taxon>
        <taxon>Sphingomonadales</taxon>
        <taxon>Sphingomonadaceae</taxon>
        <taxon>Novosphingobium</taxon>
    </lineage>
</organism>
<dbReference type="GO" id="GO:0008168">
    <property type="term" value="F:methyltransferase activity"/>
    <property type="evidence" value="ECO:0007669"/>
    <property type="project" value="UniProtKB-KW"/>
</dbReference>
<dbReference type="InterPro" id="IPR029063">
    <property type="entry name" value="SAM-dependent_MTases_sf"/>
</dbReference>
<proteinExistence type="predicted"/>
<dbReference type="CDD" id="cd02440">
    <property type="entry name" value="AdoMet_MTases"/>
    <property type="match status" value="1"/>
</dbReference>
<dbReference type="Gene3D" id="3.40.50.150">
    <property type="entry name" value="Vaccinia Virus protein VP39"/>
    <property type="match status" value="1"/>
</dbReference>